<proteinExistence type="predicted"/>
<dbReference type="InterPro" id="IPR002575">
    <property type="entry name" value="Aminoglycoside_PTrfase"/>
</dbReference>
<dbReference type="Proteomes" id="UP000829685">
    <property type="component" value="Unassembled WGS sequence"/>
</dbReference>
<dbReference type="InterPro" id="IPR051678">
    <property type="entry name" value="AGP_Transferase"/>
</dbReference>
<dbReference type="PANTHER" id="PTHR21310">
    <property type="entry name" value="AMINOGLYCOSIDE PHOSPHOTRANSFERASE-RELATED-RELATED"/>
    <property type="match status" value="1"/>
</dbReference>
<gene>
    <name evidence="3" type="ORF">JX265_003612</name>
</gene>
<feature type="region of interest" description="Disordered" evidence="1">
    <location>
        <begin position="1"/>
        <end position="20"/>
    </location>
</feature>
<sequence length="487" mass="53214">MVHQQPATENPSGQDELGGKPVLITSKLLGPPPYVLDPETLADSFNPFPWMIGNSFRQVDENTLVKYGVGVTLVEAEAMDFVSRQTSIKCPQVVGAYELGGTAHILMSFERGKPLEEFWHGASENEKEAVIGQLQHYLNEMRGIKGDYVGGFNRNSCVAGEFEWDFDKTDRKYGPYADEDGFNHGIAEALSRASPKPDVEDPDSPEYNRMYTTQQMVHSLRGHDIVFTHGDLHTGNIIVQDDLTVDEKKKAMSAPAEDKHAISVVLWGGDNPNNPLADPAGHVALAVHADVSQPVICHLHHARCPNQVRFIYETRPSQTFAADPAPRGRCELRGGLSAGDARAANDVLARFGADETQLPFYGEGNCHNWTVAAIGALEDAGLAQRGDAAVWAALIGKGPRAMQRSWVDGNRRRWVDCDEFGQARSGPVDARWSEGSEEKAVASAVTNADTGNLKDRVAKLQKLLGGEHRSLRIAQNGSQLLINDMCP</sequence>
<feature type="domain" description="Aminoglycoside phosphotransferase" evidence="2">
    <location>
        <begin position="75"/>
        <end position="241"/>
    </location>
</feature>
<comment type="caution">
    <text evidence="3">The sequence shown here is derived from an EMBL/GenBank/DDBJ whole genome shotgun (WGS) entry which is preliminary data.</text>
</comment>
<feature type="compositionally biased region" description="Polar residues" evidence="1">
    <location>
        <begin position="1"/>
        <end position="13"/>
    </location>
</feature>
<dbReference type="Pfam" id="PF01636">
    <property type="entry name" value="APH"/>
    <property type="match status" value="1"/>
</dbReference>
<evidence type="ECO:0000259" key="2">
    <source>
        <dbReference type="Pfam" id="PF01636"/>
    </source>
</evidence>
<organism evidence="3 4">
    <name type="scientific">Neoarthrinium moseri</name>
    <dbReference type="NCBI Taxonomy" id="1658444"/>
    <lineage>
        <taxon>Eukaryota</taxon>
        <taxon>Fungi</taxon>
        <taxon>Dikarya</taxon>
        <taxon>Ascomycota</taxon>
        <taxon>Pezizomycotina</taxon>
        <taxon>Sordariomycetes</taxon>
        <taxon>Xylariomycetidae</taxon>
        <taxon>Amphisphaeriales</taxon>
        <taxon>Apiosporaceae</taxon>
        <taxon>Neoarthrinium</taxon>
    </lineage>
</organism>
<evidence type="ECO:0000313" key="4">
    <source>
        <dbReference type="Proteomes" id="UP000829685"/>
    </source>
</evidence>
<evidence type="ECO:0000256" key="1">
    <source>
        <dbReference type="SAM" id="MobiDB-lite"/>
    </source>
</evidence>
<name>A0A9P9WSS4_9PEZI</name>
<dbReference type="PANTHER" id="PTHR21310:SF58">
    <property type="entry name" value="AMINOGLYCOSIDE PHOSPHOTRANSFERASE DOMAIN-CONTAINING PROTEIN"/>
    <property type="match status" value="1"/>
</dbReference>
<dbReference type="EMBL" id="JAFIMR010000006">
    <property type="protein sequence ID" value="KAI1877604.1"/>
    <property type="molecule type" value="Genomic_DNA"/>
</dbReference>
<dbReference type="AlphaFoldDB" id="A0A9P9WSS4"/>
<protein>
    <recommendedName>
        <fullName evidence="2">Aminoglycoside phosphotransferase domain-containing protein</fullName>
    </recommendedName>
</protein>
<accession>A0A9P9WSS4</accession>
<reference evidence="3" key="1">
    <citation type="submission" date="2021-03" db="EMBL/GenBank/DDBJ databases">
        <title>Revisited historic fungal species revealed as producer of novel bioactive compounds through whole genome sequencing and comparative genomics.</title>
        <authorList>
            <person name="Vignolle G.A."/>
            <person name="Hochenegger N."/>
            <person name="Mach R.L."/>
            <person name="Mach-Aigner A.R."/>
            <person name="Javad Rahimi M."/>
            <person name="Salim K.A."/>
            <person name="Chan C.M."/>
            <person name="Lim L.B.L."/>
            <person name="Cai F."/>
            <person name="Druzhinina I.S."/>
            <person name="U'Ren J.M."/>
            <person name="Derntl C."/>
        </authorList>
    </citation>
    <scope>NUCLEOTIDE SEQUENCE</scope>
    <source>
        <strain evidence="3">TUCIM 5799</strain>
    </source>
</reference>
<dbReference type="SUPFAM" id="SSF56112">
    <property type="entry name" value="Protein kinase-like (PK-like)"/>
    <property type="match status" value="1"/>
</dbReference>
<dbReference type="InterPro" id="IPR011009">
    <property type="entry name" value="Kinase-like_dom_sf"/>
</dbReference>
<keyword evidence="4" id="KW-1185">Reference proteome</keyword>
<evidence type="ECO:0000313" key="3">
    <source>
        <dbReference type="EMBL" id="KAI1877604.1"/>
    </source>
</evidence>